<evidence type="ECO:0000256" key="1">
    <source>
        <dbReference type="SAM" id="MobiDB-lite"/>
    </source>
</evidence>
<name>A0A8S0ZKC6_ARCPL</name>
<keyword evidence="2" id="KW-0732">Signal</keyword>
<evidence type="ECO:0000313" key="3">
    <source>
        <dbReference type="EMBL" id="CAB3233993.1"/>
    </source>
</evidence>
<comment type="caution">
    <text evidence="3">The sequence shown here is derived from an EMBL/GenBank/DDBJ whole genome shotgun (WGS) entry which is preliminary data.</text>
</comment>
<sequence length="350" mass="38271">MVKIFYVFTIVAFCAINIVNSQLQCYVCTNCPLPSSNDLQTCGPPTTTTIIPTKPPTESSTVPSTEPSTETSTNPFTDSEAKGKKYRRSVGIDSPFNQGCICYNGKCDCSGKYASMYFEKIDAEGFIEGTNSPVFIEETDSPTAVTYQCYTHTHTVDGFNVINRGCKAVPLNETACSVLNAPDNYEVESLPNERDDNETTETEDIDRSGMAQAKAYASVTRIKPGMGMGAGVKFVNCFSCVDCPKVLANTTSKYCPYTNDPTKQNKCVVYAEKYIQMKKLWYIRGCASERGSCADIKRGHDNSPSVKLSFCVECDGDRCNTNGVSRSTFDVTIAIIVLVLCPILGKYTVS</sequence>
<gene>
    <name evidence="3" type="ORF">APLA_LOCUS6309</name>
</gene>
<feature type="compositionally biased region" description="Acidic residues" evidence="1">
    <location>
        <begin position="195"/>
        <end position="204"/>
    </location>
</feature>
<evidence type="ECO:0000256" key="2">
    <source>
        <dbReference type="SAM" id="SignalP"/>
    </source>
</evidence>
<evidence type="ECO:0000313" key="4">
    <source>
        <dbReference type="Proteomes" id="UP000494256"/>
    </source>
</evidence>
<dbReference type="OrthoDB" id="10261918at2759"/>
<accession>A0A8S0ZKC6</accession>
<feature type="region of interest" description="Disordered" evidence="1">
    <location>
        <begin position="46"/>
        <end position="84"/>
    </location>
</feature>
<feature type="signal peptide" evidence="2">
    <location>
        <begin position="1"/>
        <end position="21"/>
    </location>
</feature>
<proteinExistence type="predicted"/>
<dbReference type="Proteomes" id="UP000494256">
    <property type="component" value="Unassembled WGS sequence"/>
</dbReference>
<feature type="compositionally biased region" description="Low complexity" evidence="1">
    <location>
        <begin position="46"/>
        <end position="73"/>
    </location>
</feature>
<reference evidence="3 4" key="1">
    <citation type="submission" date="2020-04" db="EMBL/GenBank/DDBJ databases">
        <authorList>
            <person name="Wallbank WR R."/>
            <person name="Pardo Diaz C."/>
            <person name="Kozak K."/>
            <person name="Martin S."/>
            <person name="Jiggins C."/>
            <person name="Moest M."/>
            <person name="Warren A I."/>
            <person name="Byers J.R.P. K."/>
            <person name="Montejo-Kovacevich G."/>
            <person name="Yen C E."/>
        </authorList>
    </citation>
    <scope>NUCLEOTIDE SEQUENCE [LARGE SCALE GENOMIC DNA]</scope>
</reference>
<feature type="region of interest" description="Disordered" evidence="1">
    <location>
        <begin position="187"/>
        <end position="207"/>
    </location>
</feature>
<organism evidence="3 4">
    <name type="scientific">Arctia plantaginis</name>
    <name type="common">Wood tiger moth</name>
    <name type="synonym">Phalaena plantaginis</name>
    <dbReference type="NCBI Taxonomy" id="874455"/>
    <lineage>
        <taxon>Eukaryota</taxon>
        <taxon>Metazoa</taxon>
        <taxon>Ecdysozoa</taxon>
        <taxon>Arthropoda</taxon>
        <taxon>Hexapoda</taxon>
        <taxon>Insecta</taxon>
        <taxon>Pterygota</taxon>
        <taxon>Neoptera</taxon>
        <taxon>Endopterygota</taxon>
        <taxon>Lepidoptera</taxon>
        <taxon>Glossata</taxon>
        <taxon>Ditrysia</taxon>
        <taxon>Noctuoidea</taxon>
        <taxon>Erebidae</taxon>
        <taxon>Arctiinae</taxon>
        <taxon>Arctia</taxon>
    </lineage>
</organism>
<protein>
    <submittedName>
        <fullName evidence="3">Uncharacterized protein</fullName>
    </submittedName>
</protein>
<feature type="chain" id="PRO_5035762694" evidence="2">
    <location>
        <begin position="22"/>
        <end position="350"/>
    </location>
</feature>
<dbReference type="EMBL" id="CADEBD010000294">
    <property type="protein sequence ID" value="CAB3233993.1"/>
    <property type="molecule type" value="Genomic_DNA"/>
</dbReference>
<dbReference type="AlphaFoldDB" id="A0A8S0ZKC6"/>